<evidence type="ECO:0000313" key="9">
    <source>
        <dbReference type="EMBL" id="SDI09466.1"/>
    </source>
</evidence>
<accession>A0A0M0H924</accession>
<dbReference type="Proteomes" id="UP000037269">
    <property type="component" value="Unassembled WGS sequence"/>
</dbReference>
<evidence type="ECO:0000313" key="10">
    <source>
        <dbReference type="Proteomes" id="UP000037269"/>
    </source>
</evidence>
<dbReference type="GeneID" id="42308427"/>
<dbReference type="InterPro" id="IPR027417">
    <property type="entry name" value="P-loop_NTPase"/>
</dbReference>
<organism evidence="8 10">
    <name type="scientific">Aneurinibacillus migulanus</name>
    <name type="common">Bacillus migulanus</name>
    <dbReference type="NCBI Taxonomy" id="47500"/>
    <lineage>
        <taxon>Bacteria</taxon>
        <taxon>Bacillati</taxon>
        <taxon>Bacillota</taxon>
        <taxon>Bacilli</taxon>
        <taxon>Bacillales</taxon>
        <taxon>Paenibacillaceae</taxon>
        <taxon>Aneurinibacillus group</taxon>
        <taxon>Aneurinibacillus</taxon>
    </lineage>
</organism>
<evidence type="ECO:0000259" key="7">
    <source>
        <dbReference type="PROSITE" id="PS50893"/>
    </source>
</evidence>
<dbReference type="InterPro" id="IPR003439">
    <property type="entry name" value="ABC_transporter-like_ATP-bd"/>
</dbReference>
<dbReference type="Pfam" id="PF00005">
    <property type="entry name" value="ABC_tran"/>
    <property type="match status" value="1"/>
</dbReference>
<keyword evidence="4 9" id="KW-0067">ATP-binding</keyword>
<evidence type="ECO:0000313" key="11">
    <source>
        <dbReference type="Proteomes" id="UP000182836"/>
    </source>
</evidence>
<dbReference type="AlphaFoldDB" id="A0A0M0H924"/>
<keyword evidence="1" id="KW-0813">Transport</keyword>
<dbReference type="STRING" id="47500.AF333_25220"/>
<dbReference type="Gene3D" id="3.40.50.300">
    <property type="entry name" value="P-loop containing nucleotide triphosphate hydrolases"/>
    <property type="match status" value="1"/>
</dbReference>
<reference evidence="9 11" key="2">
    <citation type="submission" date="2016-10" db="EMBL/GenBank/DDBJ databases">
        <authorList>
            <person name="de Groot N.N."/>
        </authorList>
    </citation>
    <scope>NUCLEOTIDE SEQUENCE [LARGE SCALE GENOMIC DNA]</scope>
    <source>
        <strain evidence="9 11">DSM 2895</strain>
    </source>
</reference>
<keyword evidence="10" id="KW-1185">Reference proteome</keyword>
<dbReference type="PANTHER" id="PTHR42788">
    <property type="entry name" value="TAURINE IMPORT ATP-BINDING PROTEIN-RELATED"/>
    <property type="match status" value="1"/>
</dbReference>
<dbReference type="PANTHER" id="PTHR42788:SF17">
    <property type="entry name" value="ALIPHATIC SULFONATES IMPORT ATP-BINDING PROTEIN SSUB"/>
    <property type="match status" value="1"/>
</dbReference>
<evidence type="ECO:0000256" key="5">
    <source>
        <dbReference type="ARBA" id="ARBA00022967"/>
    </source>
</evidence>
<keyword evidence="2" id="KW-1003">Cell membrane</keyword>
<dbReference type="PATRIC" id="fig|47500.9.peg.6913"/>
<evidence type="ECO:0000256" key="6">
    <source>
        <dbReference type="ARBA" id="ARBA00023136"/>
    </source>
</evidence>
<evidence type="ECO:0000256" key="3">
    <source>
        <dbReference type="ARBA" id="ARBA00022741"/>
    </source>
</evidence>
<name>A0A0M0H924_ANEMI</name>
<dbReference type="SMART" id="SM00382">
    <property type="entry name" value="AAA"/>
    <property type="match status" value="1"/>
</dbReference>
<evidence type="ECO:0000256" key="1">
    <source>
        <dbReference type="ARBA" id="ARBA00022448"/>
    </source>
</evidence>
<dbReference type="SUPFAM" id="SSF52540">
    <property type="entry name" value="P-loop containing nucleoside triphosphate hydrolases"/>
    <property type="match status" value="1"/>
</dbReference>
<reference evidence="8 10" key="1">
    <citation type="submission" date="2015-07" db="EMBL/GenBank/DDBJ databases">
        <title>Fjat-14205 dsm 2895.</title>
        <authorList>
            <person name="Liu B."/>
            <person name="Wang J."/>
            <person name="Zhu Y."/>
            <person name="Liu G."/>
            <person name="Chen Q."/>
            <person name="Chen Z."/>
            <person name="Lan J."/>
            <person name="Che J."/>
            <person name="Ge C."/>
            <person name="Shi H."/>
            <person name="Pan Z."/>
            <person name="Liu X."/>
        </authorList>
    </citation>
    <scope>NUCLEOTIDE SEQUENCE [LARGE SCALE GENOMIC DNA]</scope>
    <source>
        <strain evidence="8 10">DSM 2895</strain>
    </source>
</reference>
<sequence length="260" mass="29356">MLESPLILSDEPISTYQKGAYIRLQHVKKTFDGKQVLKRLDLQVQPGEFIAVVGRSGSGKSTLLRLVAGLEHPTSGNVSLDGEEVRGIHHETTVMFQDARLLPWKSVIDNVGIGLKGDWLKRAEWSLAQVDLADRKQEWPSVLSGGQRQRVALARALIRSPKLLLLDEPLSALDALTRLEMQQLIEKLWLEQKFTTLLVTHDVSEAVRLADRIILLEAGGIAMDLYNRIPRPRRHTDPQFASLEKEVLDQIMHRHKSFSI</sequence>
<keyword evidence="6" id="KW-0472">Membrane</keyword>
<evidence type="ECO:0000313" key="8">
    <source>
        <dbReference type="EMBL" id="KON98242.1"/>
    </source>
</evidence>
<dbReference type="CDD" id="cd03293">
    <property type="entry name" value="ABC_NrtD_SsuB_transporters"/>
    <property type="match status" value="1"/>
</dbReference>
<keyword evidence="3" id="KW-0547">Nucleotide-binding</keyword>
<dbReference type="InterPro" id="IPR003593">
    <property type="entry name" value="AAA+_ATPase"/>
</dbReference>
<gene>
    <name evidence="8" type="ORF">AF333_25220</name>
    <name evidence="9" type="ORF">SAMN04487909_101529</name>
</gene>
<keyword evidence="5" id="KW-1278">Translocase</keyword>
<dbReference type="InterPro" id="IPR050166">
    <property type="entry name" value="ABC_transporter_ATP-bind"/>
</dbReference>
<dbReference type="EMBL" id="FNED01000001">
    <property type="protein sequence ID" value="SDI09466.1"/>
    <property type="molecule type" value="Genomic_DNA"/>
</dbReference>
<dbReference type="GO" id="GO:0016887">
    <property type="term" value="F:ATP hydrolysis activity"/>
    <property type="evidence" value="ECO:0007669"/>
    <property type="project" value="InterPro"/>
</dbReference>
<dbReference type="RefSeq" id="WP_043068169.1">
    <property type="nucleotide sequence ID" value="NZ_BJOA01000005.1"/>
</dbReference>
<dbReference type="PROSITE" id="PS00211">
    <property type="entry name" value="ABC_TRANSPORTER_1"/>
    <property type="match status" value="1"/>
</dbReference>
<dbReference type="PROSITE" id="PS50893">
    <property type="entry name" value="ABC_TRANSPORTER_2"/>
    <property type="match status" value="1"/>
</dbReference>
<dbReference type="Proteomes" id="UP000182836">
    <property type="component" value="Unassembled WGS sequence"/>
</dbReference>
<evidence type="ECO:0000256" key="4">
    <source>
        <dbReference type="ARBA" id="ARBA00022840"/>
    </source>
</evidence>
<evidence type="ECO:0000256" key="2">
    <source>
        <dbReference type="ARBA" id="ARBA00022475"/>
    </source>
</evidence>
<protein>
    <submittedName>
        <fullName evidence="9">Sulfonate transport system ATP-binding protein</fullName>
    </submittedName>
</protein>
<dbReference type="OrthoDB" id="18967at2"/>
<proteinExistence type="predicted"/>
<feature type="domain" description="ABC transporter" evidence="7">
    <location>
        <begin position="22"/>
        <end position="243"/>
    </location>
</feature>
<dbReference type="GO" id="GO:0005524">
    <property type="term" value="F:ATP binding"/>
    <property type="evidence" value="ECO:0007669"/>
    <property type="project" value="UniProtKB-KW"/>
</dbReference>
<dbReference type="InterPro" id="IPR017871">
    <property type="entry name" value="ABC_transporter-like_CS"/>
</dbReference>
<dbReference type="EMBL" id="LGUG01000004">
    <property type="protein sequence ID" value="KON98242.1"/>
    <property type="molecule type" value="Genomic_DNA"/>
</dbReference>